<dbReference type="Proteomes" id="UP000571084">
    <property type="component" value="Unassembled WGS sequence"/>
</dbReference>
<protein>
    <submittedName>
        <fullName evidence="2">Uncharacterized protein</fullName>
    </submittedName>
</protein>
<proteinExistence type="predicted"/>
<keyword evidence="1" id="KW-0233">DNA recombination</keyword>
<evidence type="ECO:0000313" key="2">
    <source>
        <dbReference type="EMBL" id="MBB5199089.1"/>
    </source>
</evidence>
<name>A0A840RRI0_9BURK</name>
<dbReference type="AlphaFoldDB" id="A0A840RRI0"/>
<sequence>MGISLRYVEHGEFQAARKLAVRQIRSLMDLIYRTLQRPKDIICWTPANIIWKRAPDGSNRRIIRNDQNKTRAIVDITITPDINAILKDLRVEGTATGPGMTIIHRMDGFPYTYDDLCSMLRRSIGKTRITNIASYEKNRLWALASIIYKQRARPICGYPVCRLKKYRCYAGMTR</sequence>
<keyword evidence="3" id="KW-1185">Reference proteome</keyword>
<dbReference type="EMBL" id="JACHHQ010000002">
    <property type="protein sequence ID" value="MBB5199089.1"/>
    <property type="molecule type" value="Genomic_DNA"/>
</dbReference>
<reference evidence="2 3" key="1">
    <citation type="submission" date="2020-08" db="EMBL/GenBank/DDBJ databases">
        <title>Genomic Encyclopedia of Type Strains, Phase IV (KMG-IV): sequencing the most valuable type-strain genomes for metagenomic binning, comparative biology and taxonomic classification.</title>
        <authorList>
            <person name="Goeker M."/>
        </authorList>
    </citation>
    <scope>NUCLEOTIDE SEQUENCE [LARGE SCALE GENOMIC DNA]</scope>
    <source>
        <strain evidence="2 3">DSM 23240</strain>
    </source>
</reference>
<dbReference type="GO" id="GO:0003677">
    <property type="term" value="F:DNA binding"/>
    <property type="evidence" value="ECO:0007669"/>
    <property type="project" value="InterPro"/>
</dbReference>
<dbReference type="SUPFAM" id="SSF56349">
    <property type="entry name" value="DNA breaking-rejoining enzymes"/>
    <property type="match status" value="1"/>
</dbReference>
<dbReference type="RefSeq" id="WP_168054731.1">
    <property type="nucleotide sequence ID" value="NZ_JAAOZT010000006.1"/>
</dbReference>
<organism evidence="2 3">
    <name type="scientific">Glaciimonas immobilis</name>
    <dbReference type="NCBI Taxonomy" id="728004"/>
    <lineage>
        <taxon>Bacteria</taxon>
        <taxon>Pseudomonadati</taxon>
        <taxon>Pseudomonadota</taxon>
        <taxon>Betaproteobacteria</taxon>
        <taxon>Burkholderiales</taxon>
        <taxon>Oxalobacteraceae</taxon>
        <taxon>Glaciimonas</taxon>
    </lineage>
</organism>
<dbReference type="InterPro" id="IPR013762">
    <property type="entry name" value="Integrase-like_cat_sf"/>
</dbReference>
<dbReference type="GO" id="GO:0006310">
    <property type="term" value="P:DNA recombination"/>
    <property type="evidence" value="ECO:0007669"/>
    <property type="project" value="UniProtKB-KW"/>
</dbReference>
<gene>
    <name evidence="2" type="ORF">HNR39_000916</name>
</gene>
<dbReference type="GO" id="GO:0015074">
    <property type="term" value="P:DNA integration"/>
    <property type="evidence" value="ECO:0007669"/>
    <property type="project" value="InterPro"/>
</dbReference>
<evidence type="ECO:0000256" key="1">
    <source>
        <dbReference type="ARBA" id="ARBA00023172"/>
    </source>
</evidence>
<dbReference type="InterPro" id="IPR011010">
    <property type="entry name" value="DNA_brk_join_enz"/>
</dbReference>
<comment type="caution">
    <text evidence="2">The sequence shown here is derived from an EMBL/GenBank/DDBJ whole genome shotgun (WGS) entry which is preliminary data.</text>
</comment>
<evidence type="ECO:0000313" key="3">
    <source>
        <dbReference type="Proteomes" id="UP000571084"/>
    </source>
</evidence>
<dbReference type="Gene3D" id="1.10.443.10">
    <property type="entry name" value="Intergrase catalytic core"/>
    <property type="match status" value="1"/>
</dbReference>
<accession>A0A840RRI0</accession>